<reference evidence="4 5" key="1">
    <citation type="submission" date="2013-09" db="EMBL/GenBank/DDBJ databases">
        <title>Corchorus capsularis genome sequencing.</title>
        <authorList>
            <person name="Alam M."/>
            <person name="Haque M.S."/>
            <person name="Islam M.S."/>
            <person name="Emdad E.M."/>
            <person name="Islam M.M."/>
            <person name="Ahmed B."/>
            <person name="Halim A."/>
            <person name="Hossen Q.M.M."/>
            <person name="Hossain M.Z."/>
            <person name="Ahmed R."/>
            <person name="Khan M.M."/>
            <person name="Islam R."/>
            <person name="Rashid M.M."/>
            <person name="Khan S.A."/>
            <person name="Rahman M.S."/>
            <person name="Alam M."/>
        </authorList>
    </citation>
    <scope>NUCLEOTIDE SEQUENCE [LARGE SCALE GENOMIC DNA]</scope>
    <source>
        <strain evidence="5">cv. CVL-1</strain>
        <tissue evidence="4">Whole seedling</tissue>
    </source>
</reference>
<comment type="caution">
    <text evidence="4">The sequence shown here is derived from an EMBL/GenBank/DDBJ whole genome shotgun (WGS) entry which is preliminary data.</text>
</comment>
<dbReference type="AlphaFoldDB" id="A0A1R3GWC5"/>
<dbReference type="PANTHER" id="PTHR33463:SF209">
    <property type="entry name" value="DISEASE RESISTANCE PROTEIN RPS2-LIKE"/>
    <property type="match status" value="1"/>
</dbReference>
<feature type="domain" description="Disease resistance protein At4g27190-like leucine-rich repeats" evidence="3">
    <location>
        <begin position="194"/>
        <end position="321"/>
    </location>
</feature>
<dbReference type="Proteomes" id="UP000188268">
    <property type="component" value="Unassembled WGS sequence"/>
</dbReference>
<accession>A0A1R3GWC5</accession>
<sequence length="418" mass="48290">MLIRLGLFNGGKWKKIWHDNLTPKSFGKLEHLRLDRCNGLSSIFPSNMVDRLQALMVMNISHCDDLESIIEPSGLPSTESSFKLVFSKVEILLFESLSKLKSFHPSMHTTEWPSLEELVVTGCTSVKTFASENLNSQLDEQPLFWFSKEAFPNLKKLRTDSDEEAKEILELSNYVVLPSLKELQLSPFIKKSILPSDKLQRLWHDQLPEMSCYFLNLKQLKLEGYNFLNYVFPSSVAENFVHLKGLLISDCDNVKEVIVMDNLEEEEGRVIKVFPRLKVMMLKRLPKLVTFCYGDHIEFPMLNGLAMLDCREFITFVSNSMIGNEPQVDLEVGRNNSKDDVLCLFNDKEAFPCLQKMKTDQDEAKEILELTNSQGVRFIQKEEEDSDFDFDIDSDIDLVDDDEQEEAEEEEEQEQERL</sequence>
<evidence type="ECO:0000256" key="1">
    <source>
        <dbReference type="ARBA" id="ARBA00022821"/>
    </source>
</evidence>
<dbReference type="Pfam" id="PF23247">
    <property type="entry name" value="LRR_RPS2"/>
    <property type="match status" value="2"/>
</dbReference>
<keyword evidence="1" id="KW-0611">Plant defense</keyword>
<dbReference type="Gene3D" id="3.80.10.10">
    <property type="entry name" value="Ribonuclease Inhibitor"/>
    <property type="match status" value="1"/>
</dbReference>
<evidence type="ECO:0000313" key="5">
    <source>
        <dbReference type="Proteomes" id="UP000188268"/>
    </source>
</evidence>
<feature type="region of interest" description="Disordered" evidence="2">
    <location>
        <begin position="383"/>
        <end position="418"/>
    </location>
</feature>
<organism evidence="4 5">
    <name type="scientific">Corchorus capsularis</name>
    <name type="common">Jute</name>
    <dbReference type="NCBI Taxonomy" id="210143"/>
    <lineage>
        <taxon>Eukaryota</taxon>
        <taxon>Viridiplantae</taxon>
        <taxon>Streptophyta</taxon>
        <taxon>Embryophyta</taxon>
        <taxon>Tracheophyta</taxon>
        <taxon>Spermatophyta</taxon>
        <taxon>Magnoliopsida</taxon>
        <taxon>eudicotyledons</taxon>
        <taxon>Gunneridae</taxon>
        <taxon>Pentapetalae</taxon>
        <taxon>rosids</taxon>
        <taxon>malvids</taxon>
        <taxon>Malvales</taxon>
        <taxon>Malvaceae</taxon>
        <taxon>Grewioideae</taxon>
        <taxon>Apeibeae</taxon>
        <taxon>Corchorus</taxon>
    </lineage>
</organism>
<name>A0A1R3GWC5_COCAP</name>
<dbReference type="InterPro" id="IPR032675">
    <property type="entry name" value="LRR_dom_sf"/>
</dbReference>
<feature type="domain" description="Disease resistance protein At4g27190-like leucine-rich repeats" evidence="3">
    <location>
        <begin position="13"/>
        <end position="138"/>
    </location>
</feature>
<evidence type="ECO:0000256" key="2">
    <source>
        <dbReference type="SAM" id="MobiDB-lite"/>
    </source>
</evidence>
<dbReference type="SUPFAM" id="SSF52047">
    <property type="entry name" value="RNI-like"/>
    <property type="match status" value="1"/>
</dbReference>
<dbReference type="PANTHER" id="PTHR33463">
    <property type="entry name" value="NB-ARC DOMAIN-CONTAINING PROTEIN-RELATED"/>
    <property type="match status" value="1"/>
</dbReference>
<gene>
    <name evidence="4" type="ORF">CCACVL1_22842</name>
</gene>
<evidence type="ECO:0000259" key="3">
    <source>
        <dbReference type="Pfam" id="PF23247"/>
    </source>
</evidence>
<dbReference type="InterPro" id="IPR050905">
    <property type="entry name" value="Plant_NBS-LRR"/>
</dbReference>
<dbReference type="Gramene" id="OMO62428">
    <property type="protein sequence ID" value="OMO62428"/>
    <property type="gene ID" value="CCACVL1_22842"/>
</dbReference>
<evidence type="ECO:0000313" key="4">
    <source>
        <dbReference type="EMBL" id="OMO62428.1"/>
    </source>
</evidence>
<dbReference type="OrthoDB" id="1001840at2759"/>
<proteinExistence type="predicted"/>
<keyword evidence="5" id="KW-1185">Reference proteome</keyword>
<protein>
    <recommendedName>
        <fullName evidence="3">Disease resistance protein At4g27190-like leucine-rich repeats domain-containing protein</fullName>
    </recommendedName>
</protein>
<dbReference type="EMBL" id="AWWV01013246">
    <property type="protein sequence ID" value="OMO62428.1"/>
    <property type="molecule type" value="Genomic_DNA"/>
</dbReference>
<dbReference type="InterPro" id="IPR057135">
    <property type="entry name" value="At4g27190-like_LRR"/>
</dbReference>
<dbReference type="OMA" id="NISHCDD"/>